<reference evidence="2" key="1">
    <citation type="journal article" date="2022" name="Mol. Ecol. Resour.">
        <title>The genomes of chicory, endive, great burdock and yacon provide insights into Asteraceae palaeo-polyploidization history and plant inulin production.</title>
        <authorList>
            <person name="Fan W."/>
            <person name="Wang S."/>
            <person name="Wang H."/>
            <person name="Wang A."/>
            <person name="Jiang F."/>
            <person name="Liu H."/>
            <person name="Zhao H."/>
            <person name="Xu D."/>
            <person name="Zhang Y."/>
        </authorList>
    </citation>
    <scope>NUCLEOTIDE SEQUENCE [LARGE SCALE GENOMIC DNA]</scope>
    <source>
        <strain evidence="2">cv. Niubang</strain>
    </source>
</reference>
<dbReference type="Proteomes" id="UP001055879">
    <property type="component" value="Linkage Group LG03"/>
</dbReference>
<sequence length="83" mass="9789">MLPLSFRSTSALYFYDRLNYNLNDYLLGQNRTKRRRMVQLGIQISPISSITGRTLPWFFQSFSPFLQSAFHNCILIHSTRNDL</sequence>
<keyword evidence="2" id="KW-1185">Reference proteome</keyword>
<evidence type="ECO:0000313" key="1">
    <source>
        <dbReference type="EMBL" id="KAI3746023.1"/>
    </source>
</evidence>
<evidence type="ECO:0000313" key="2">
    <source>
        <dbReference type="Proteomes" id="UP001055879"/>
    </source>
</evidence>
<reference evidence="1 2" key="2">
    <citation type="journal article" date="2022" name="Mol. Ecol. Resour.">
        <title>The genomes of chicory, endive, great burdock and yacon provide insights into Asteraceae paleo-polyploidization history and plant inulin production.</title>
        <authorList>
            <person name="Fan W."/>
            <person name="Wang S."/>
            <person name="Wang H."/>
            <person name="Wang A."/>
            <person name="Jiang F."/>
            <person name="Liu H."/>
            <person name="Zhao H."/>
            <person name="Xu D."/>
            <person name="Zhang Y."/>
        </authorList>
    </citation>
    <scope>NUCLEOTIDE SEQUENCE [LARGE SCALE GENOMIC DNA]</scope>
    <source>
        <strain evidence="2">cv. Niubang</strain>
    </source>
</reference>
<comment type="caution">
    <text evidence="1">The sequence shown here is derived from an EMBL/GenBank/DDBJ whole genome shotgun (WGS) entry which is preliminary data.</text>
</comment>
<dbReference type="EMBL" id="CM042049">
    <property type="protein sequence ID" value="KAI3746023.1"/>
    <property type="molecule type" value="Genomic_DNA"/>
</dbReference>
<proteinExistence type="predicted"/>
<organism evidence="1 2">
    <name type="scientific">Arctium lappa</name>
    <name type="common">Greater burdock</name>
    <name type="synonym">Lappa major</name>
    <dbReference type="NCBI Taxonomy" id="4217"/>
    <lineage>
        <taxon>Eukaryota</taxon>
        <taxon>Viridiplantae</taxon>
        <taxon>Streptophyta</taxon>
        <taxon>Embryophyta</taxon>
        <taxon>Tracheophyta</taxon>
        <taxon>Spermatophyta</taxon>
        <taxon>Magnoliopsida</taxon>
        <taxon>eudicotyledons</taxon>
        <taxon>Gunneridae</taxon>
        <taxon>Pentapetalae</taxon>
        <taxon>asterids</taxon>
        <taxon>campanulids</taxon>
        <taxon>Asterales</taxon>
        <taxon>Asteraceae</taxon>
        <taxon>Carduoideae</taxon>
        <taxon>Cardueae</taxon>
        <taxon>Arctiinae</taxon>
        <taxon>Arctium</taxon>
    </lineage>
</organism>
<accession>A0ACB9DHR3</accession>
<gene>
    <name evidence="1" type="ORF">L6452_08438</name>
</gene>
<name>A0ACB9DHR3_ARCLA</name>
<protein>
    <submittedName>
        <fullName evidence="1">Uncharacterized protein</fullName>
    </submittedName>
</protein>